<accession>A0A9D2FE25</accession>
<protein>
    <submittedName>
        <fullName evidence="1">Uncharacterized protein</fullName>
    </submittedName>
</protein>
<organism evidence="1 2">
    <name type="scientific">Candidatus Faecalibacterium gallistercoris</name>
    <dbReference type="NCBI Taxonomy" id="2838579"/>
    <lineage>
        <taxon>Bacteria</taxon>
        <taxon>Bacillati</taxon>
        <taxon>Bacillota</taxon>
        <taxon>Clostridia</taxon>
        <taxon>Eubacteriales</taxon>
        <taxon>Oscillospiraceae</taxon>
        <taxon>Faecalibacterium</taxon>
    </lineage>
</organism>
<evidence type="ECO:0000313" key="2">
    <source>
        <dbReference type="Proteomes" id="UP000824065"/>
    </source>
</evidence>
<proteinExistence type="predicted"/>
<dbReference type="EMBL" id="DXBJ01000012">
    <property type="protein sequence ID" value="HIZ57335.1"/>
    <property type="molecule type" value="Genomic_DNA"/>
</dbReference>
<reference evidence="1" key="2">
    <citation type="submission" date="2021-04" db="EMBL/GenBank/DDBJ databases">
        <authorList>
            <person name="Gilroy R."/>
        </authorList>
    </citation>
    <scope>NUCLEOTIDE SEQUENCE</scope>
    <source>
        <strain evidence="1">ChiBcec16-3735</strain>
    </source>
</reference>
<comment type="caution">
    <text evidence="1">The sequence shown here is derived from an EMBL/GenBank/DDBJ whole genome shotgun (WGS) entry which is preliminary data.</text>
</comment>
<sequence>MKHSGLNLPAHCTMIEENELPEIYGGGSILSFIQYLLSGFTINFGWGADNDSYDTTVTTGRPGWGWGGNTSHSSVDTSHSGGYGGWDASFNLGSFFNALLRLFS</sequence>
<gene>
    <name evidence="1" type="ORF">H9725_01925</name>
</gene>
<dbReference type="Proteomes" id="UP000824065">
    <property type="component" value="Unassembled WGS sequence"/>
</dbReference>
<name>A0A9D2FE25_9FIRM</name>
<dbReference type="AlphaFoldDB" id="A0A9D2FE25"/>
<evidence type="ECO:0000313" key="1">
    <source>
        <dbReference type="EMBL" id="HIZ57335.1"/>
    </source>
</evidence>
<reference evidence="1" key="1">
    <citation type="journal article" date="2021" name="PeerJ">
        <title>Extensive microbial diversity within the chicken gut microbiome revealed by metagenomics and culture.</title>
        <authorList>
            <person name="Gilroy R."/>
            <person name="Ravi A."/>
            <person name="Getino M."/>
            <person name="Pursley I."/>
            <person name="Horton D.L."/>
            <person name="Alikhan N.F."/>
            <person name="Baker D."/>
            <person name="Gharbi K."/>
            <person name="Hall N."/>
            <person name="Watson M."/>
            <person name="Adriaenssens E.M."/>
            <person name="Foster-Nyarko E."/>
            <person name="Jarju S."/>
            <person name="Secka A."/>
            <person name="Antonio M."/>
            <person name="Oren A."/>
            <person name="Chaudhuri R.R."/>
            <person name="La Ragione R."/>
            <person name="Hildebrand F."/>
            <person name="Pallen M.J."/>
        </authorList>
    </citation>
    <scope>NUCLEOTIDE SEQUENCE</scope>
    <source>
        <strain evidence="1">ChiBcec16-3735</strain>
    </source>
</reference>